<feature type="transmembrane region" description="Helical" evidence="13">
    <location>
        <begin position="287"/>
        <end position="305"/>
    </location>
</feature>
<evidence type="ECO:0000256" key="3">
    <source>
        <dbReference type="ARBA" id="ARBA00022448"/>
    </source>
</evidence>
<feature type="chain" id="PRO_5034645867" description="FAD-binding FR-type domain-containing protein" evidence="14">
    <location>
        <begin position="19"/>
        <end position="781"/>
    </location>
</feature>
<keyword evidence="3" id="KW-0813">Transport</keyword>
<dbReference type="SUPFAM" id="SSF52343">
    <property type="entry name" value="Ferredoxin reductase-like, C-terminal NADP-linked domain"/>
    <property type="match status" value="1"/>
</dbReference>
<evidence type="ECO:0000256" key="6">
    <source>
        <dbReference type="ARBA" id="ARBA00022827"/>
    </source>
</evidence>
<protein>
    <recommendedName>
        <fullName evidence="15">FAD-binding FR-type domain-containing protein</fullName>
    </recommendedName>
</protein>
<keyword evidence="9" id="KW-0560">Oxidoreductase</keyword>
<evidence type="ECO:0000256" key="9">
    <source>
        <dbReference type="ARBA" id="ARBA00023002"/>
    </source>
</evidence>
<gene>
    <name evidence="16" type="ORF">BRETT_003726</name>
</gene>
<comment type="subcellular location">
    <subcellularLocation>
        <location evidence="1">Membrane</location>
        <topology evidence="1">Multi-pass membrane protein</topology>
    </subcellularLocation>
</comment>
<evidence type="ECO:0000256" key="14">
    <source>
        <dbReference type="SAM" id="SignalP"/>
    </source>
</evidence>
<dbReference type="GO" id="GO:0006826">
    <property type="term" value="P:iron ion transport"/>
    <property type="evidence" value="ECO:0007669"/>
    <property type="project" value="TreeGrafter"/>
</dbReference>
<evidence type="ECO:0000256" key="8">
    <source>
        <dbReference type="ARBA" id="ARBA00022989"/>
    </source>
</evidence>
<dbReference type="RefSeq" id="XP_041136070.1">
    <property type="nucleotide sequence ID" value="XM_041282231.1"/>
</dbReference>
<evidence type="ECO:0000256" key="11">
    <source>
        <dbReference type="ARBA" id="ARBA00023136"/>
    </source>
</evidence>
<evidence type="ECO:0000259" key="15">
    <source>
        <dbReference type="PROSITE" id="PS51384"/>
    </source>
</evidence>
<dbReference type="PROSITE" id="PS51384">
    <property type="entry name" value="FAD_FR"/>
    <property type="match status" value="1"/>
</dbReference>
<dbReference type="EMBL" id="CP063134">
    <property type="protein sequence ID" value="QOU19577.1"/>
    <property type="molecule type" value="Genomic_DNA"/>
</dbReference>
<keyword evidence="4" id="KW-0285">Flavoprotein</keyword>
<feature type="transmembrane region" description="Helical" evidence="13">
    <location>
        <begin position="363"/>
        <end position="380"/>
    </location>
</feature>
<dbReference type="GO" id="GO:0015677">
    <property type="term" value="P:copper ion import"/>
    <property type="evidence" value="ECO:0007669"/>
    <property type="project" value="TreeGrafter"/>
</dbReference>
<evidence type="ECO:0000313" key="17">
    <source>
        <dbReference type="Proteomes" id="UP000663131"/>
    </source>
</evidence>
<feature type="signal peptide" evidence="14">
    <location>
        <begin position="1"/>
        <end position="18"/>
    </location>
</feature>
<proteinExistence type="inferred from homology"/>
<dbReference type="GO" id="GO:0006879">
    <property type="term" value="P:intracellular iron ion homeostasis"/>
    <property type="evidence" value="ECO:0007669"/>
    <property type="project" value="TreeGrafter"/>
</dbReference>
<dbReference type="AlphaFoldDB" id="A0A871QZZ8"/>
<dbReference type="KEGG" id="bbrx:BRETT_003726"/>
<keyword evidence="5 13" id="KW-0812">Transmembrane</keyword>
<organism evidence="16 17">
    <name type="scientific">Dekkera bruxellensis</name>
    <name type="common">Brettanomyces custersii</name>
    <dbReference type="NCBI Taxonomy" id="5007"/>
    <lineage>
        <taxon>Eukaryota</taxon>
        <taxon>Fungi</taxon>
        <taxon>Dikarya</taxon>
        <taxon>Ascomycota</taxon>
        <taxon>Saccharomycotina</taxon>
        <taxon>Pichiomycetes</taxon>
        <taxon>Pichiales</taxon>
        <taxon>Pichiaceae</taxon>
        <taxon>Brettanomyces</taxon>
    </lineage>
</organism>
<evidence type="ECO:0000256" key="5">
    <source>
        <dbReference type="ARBA" id="ARBA00022692"/>
    </source>
</evidence>
<dbReference type="InterPro" id="IPR013130">
    <property type="entry name" value="Fe3_Rdtase_TM_dom"/>
</dbReference>
<feature type="transmembrane region" description="Helical" evidence="13">
    <location>
        <begin position="154"/>
        <end position="176"/>
    </location>
</feature>
<dbReference type="Pfam" id="PF08030">
    <property type="entry name" value="NAD_binding_6"/>
    <property type="match status" value="1"/>
</dbReference>
<dbReference type="InterPro" id="IPR039261">
    <property type="entry name" value="FNR_nucleotide-bd"/>
</dbReference>
<evidence type="ECO:0000256" key="12">
    <source>
        <dbReference type="ARBA" id="ARBA00023180"/>
    </source>
</evidence>
<evidence type="ECO:0000256" key="1">
    <source>
        <dbReference type="ARBA" id="ARBA00004141"/>
    </source>
</evidence>
<dbReference type="InterPro" id="IPR051410">
    <property type="entry name" value="Ferric/Cupric_Reductase"/>
</dbReference>
<keyword evidence="11 13" id="KW-0472">Membrane</keyword>
<dbReference type="SFLD" id="SFLDS00052">
    <property type="entry name" value="Ferric_Reductase_Domain"/>
    <property type="match status" value="1"/>
</dbReference>
<sequence>MFVVLLLILWSFAAKSLARGITSAEGAACLNVANNFTNFPFDCPQPDLSYTCRCVDKSFLGTVINCIETYAQDSQALAQAYSYLLDTCSSQGHQKYRMVHVASIYDNATEYLKPMDSIETSSVLRNPVTISQKAFTVSYDSVVNLMKQRNDSTYMGWALYGYWAIIFLVAAVINIAHWCCPYASERIEQTKFVNWLRRSLICPQLVRPSQLTRLKLFSKNDNKKTENTHDLGILESVYRLPVRVHALIIFVYFCLVAILCCVDYKIVSPNTIFRCPRGQKFVDYADRTGIIGTIQLPLVFLFAARNNPLTKITGFSYRTFQTFHKWVSRIAFILLLLHCVFYLSYVRARGDYIARWGLLKWRMANTAFSALCITMVWGSLRRRYYEWFKASHKILLIIFTVGAWYHCLTLGWIEYLAVSFSIWAADYIFRIAKIASTGGLLKARCKVIYRVEEQLESGKKILKKVPHSIRMEVNHSGWWKPFPGVYCWVYFMRWNMAWQAHPFTVVSTTSQQNFNQLVFIIRVKRGLTKQLANFISKLPLAECSMPILVEGPYGTNIPFKAYDHSVFIAGGVGMTVVYSMCMDLAQIYRAQVLRGQKTSNEKSISVVWIVPNFESVLLFREEVERLREFSEILQLKIFVTRHHVNIPCEQHTAQETDPMENTSLRKVDHIVESALIHDGSHAHTEGCKDKEKAGDALSQQKVEMQQFLADLAEKNGSSSVSIEFSERPDLTETLKSIYALEGPTAIIACGPSTLNADVRVATVECLRRHKHVEYYEQELLW</sequence>
<name>A0A871QZZ8_DEKBR</name>
<dbReference type="CDD" id="cd06186">
    <property type="entry name" value="NOX_Duox_like_FAD_NADP"/>
    <property type="match status" value="1"/>
</dbReference>
<reference evidence="16" key="1">
    <citation type="submission" date="2020-10" db="EMBL/GenBank/DDBJ databases">
        <authorList>
            <person name="Palmer J.M."/>
        </authorList>
    </citation>
    <scope>NUCLEOTIDE SEQUENCE</scope>
    <source>
        <strain evidence="16">UCD 2041</strain>
    </source>
</reference>
<comment type="similarity">
    <text evidence="2">Belongs to the ferric reductase (FRE) family.</text>
</comment>
<reference evidence="16" key="2">
    <citation type="journal article" name="BMC Genomics">
        <title>New genome assemblies reveal patterns of domestication and adaptation across Brettanomyces (Dekkera) species.</title>
        <authorList>
            <person name="Roach M.J."/>
            <person name="Borneman A.R."/>
        </authorList>
    </citation>
    <scope>NUCLEOTIDE SEQUENCE</scope>
    <source>
        <strain evidence="16">UCD 2041</strain>
    </source>
</reference>
<dbReference type="PANTHER" id="PTHR32361">
    <property type="entry name" value="FERRIC/CUPRIC REDUCTASE TRANSMEMBRANE COMPONENT"/>
    <property type="match status" value="1"/>
</dbReference>
<evidence type="ECO:0000256" key="7">
    <source>
        <dbReference type="ARBA" id="ARBA00022982"/>
    </source>
</evidence>
<dbReference type="OrthoDB" id="167398at2759"/>
<dbReference type="Pfam" id="PF08022">
    <property type="entry name" value="FAD_binding_8"/>
    <property type="match status" value="1"/>
</dbReference>
<accession>A0A871QZZ8</accession>
<feature type="transmembrane region" description="Helical" evidence="13">
    <location>
        <begin position="326"/>
        <end position="343"/>
    </location>
</feature>
<dbReference type="InterPro" id="IPR013112">
    <property type="entry name" value="FAD-bd_8"/>
</dbReference>
<keyword evidence="10" id="KW-0406">Ion transport</keyword>
<keyword evidence="14" id="KW-0732">Signal</keyword>
<feature type="domain" description="FAD-binding FR-type" evidence="15">
    <location>
        <begin position="427"/>
        <end position="559"/>
    </location>
</feature>
<evidence type="ECO:0000256" key="4">
    <source>
        <dbReference type="ARBA" id="ARBA00022630"/>
    </source>
</evidence>
<dbReference type="PANTHER" id="PTHR32361:SF9">
    <property type="entry name" value="FERRIC REDUCTASE TRANSMEMBRANE COMPONENT 3-RELATED"/>
    <property type="match status" value="1"/>
</dbReference>
<dbReference type="InterPro" id="IPR013121">
    <property type="entry name" value="Fe_red_NAD-bd_6"/>
</dbReference>
<keyword evidence="12" id="KW-0325">Glycoprotein</keyword>
<dbReference type="SFLD" id="SFLDG01168">
    <property type="entry name" value="Ferric_reductase_subgroup_(FRE"/>
    <property type="match status" value="1"/>
</dbReference>
<feature type="transmembrane region" description="Helical" evidence="13">
    <location>
        <begin position="246"/>
        <end position="267"/>
    </location>
</feature>
<evidence type="ECO:0000256" key="10">
    <source>
        <dbReference type="ARBA" id="ARBA00023065"/>
    </source>
</evidence>
<evidence type="ECO:0000313" key="16">
    <source>
        <dbReference type="EMBL" id="QOU19577.1"/>
    </source>
</evidence>
<dbReference type="Pfam" id="PF01794">
    <property type="entry name" value="Ferric_reduct"/>
    <property type="match status" value="1"/>
</dbReference>
<dbReference type="GeneID" id="64575649"/>
<evidence type="ECO:0000256" key="2">
    <source>
        <dbReference type="ARBA" id="ARBA00006278"/>
    </source>
</evidence>
<dbReference type="InterPro" id="IPR017927">
    <property type="entry name" value="FAD-bd_FR_type"/>
</dbReference>
<keyword evidence="7" id="KW-0249">Electron transport</keyword>
<dbReference type="Proteomes" id="UP000663131">
    <property type="component" value="Chromosome 6"/>
</dbReference>
<dbReference type="Gene3D" id="3.40.50.80">
    <property type="entry name" value="Nucleotide-binding domain of ferredoxin-NADP reductase (FNR) module"/>
    <property type="match status" value="1"/>
</dbReference>
<evidence type="ECO:0000256" key="13">
    <source>
        <dbReference type="SAM" id="Phobius"/>
    </source>
</evidence>
<keyword evidence="6" id="KW-0274">FAD</keyword>
<feature type="transmembrane region" description="Helical" evidence="13">
    <location>
        <begin position="392"/>
        <end position="413"/>
    </location>
</feature>
<keyword evidence="8 13" id="KW-1133">Transmembrane helix</keyword>
<dbReference type="GO" id="GO:0000293">
    <property type="term" value="F:ferric-chelate reductase activity"/>
    <property type="evidence" value="ECO:0007669"/>
    <property type="project" value="UniProtKB-ARBA"/>
</dbReference>
<dbReference type="GO" id="GO:0005886">
    <property type="term" value="C:plasma membrane"/>
    <property type="evidence" value="ECO:0007669"/>
    <property type="project" value="TreeGrafter"/>
</dbReference>